<dbReference type="AlphaFoldDB" id="A0A2P8DPD3"/>
<sequence length="321" mass="35154">MEPMEPQYGLATIGDMAKRTGLPVKTIRYYADEGVVAPTARSSGGYRLYDTAAAARLDLVRTLRDLGIDLATIRRIIASECELAEVAAANAEALDAQIRVLRTRRAVLRTIARTAHTGATERDITLMTKLARLSAEERRHIIDEYHDAVFGGLELDPDFEARMRATRVDLPDDPTPEQVDAWVELAELVRDPDYRDRVRTMAEWQQAAVAEGTMQAQYEAGQRAMPLILEHAGKAHAAGTAPDSAEAAAVMAGLAPAVAAAVGTADTPQWRASYADDLDVMTDARSERYWQLVGVINECAPFEPMVPTMQWFIAALRATST</sequence>
<feature type="domain" description="HTH merR-type" evidence="2">
    <location>
        <begin position="10"/>
        <end position="79"/>
    </location>
</feature>
<keyword evidence="4" id="KW-1185">Reference proteome</keyword>
<dbReference type="Proteomes" id="UP000240542">
    <property type="component" value="Unassembled WGS sequence"/>
</dbReference>
<dbReference type="GO" id="GO:0003677">
    <property type="term" value="F:DNA binding"/>
    <property type="evidence" value="ECO:0007669"/>
    <property type="project" value="UniProtKB-KW"/>
</dbReference>
<organism evidence="3 4">
    <name type="scientific">Murinocardiopsis flavida</name>
    <dbReference type="NCBI Taxonomy" id="645275"/>
    <lineage>
        <taxon>Bacteria</taxon>
        <taxon>Bacillati</taxon>
        <taxon>Actinomycetota</taxon>
        <taxon>Actinomycetes</taxon>
        <taxon>Streptosporangiales</taxon>
        <taxon>Nocardiopsidaceae</taxon>
        <taxon>Murinocardiopsis</taxon>
    </lineage>
</organism>
<dbReference type="PROSITE" id="PS50937">
    <property type="entry name" value="HTH_MERR_2"/>
    <property type="match status" value="1"/>
</dbReference>
<proteinExistence type="predicted"/>
<accession>A0A2P8DPD3</accession>
<dbReference type="PANTHER" id="PTHR30204">
    <property type="entry name" value="REDOX-CYCLING DRUG-SENSING TRANSCRIPTIONAL ACTIVATOR SOXR"/>
    <property type="match status" value="1"/>
</dbReference>
<gene>
    <name evidence="3" type="ORF">CLV63_104277</name>
</gene>
<dbReference type="Pfam" id="PF13411">
    <property type="entry name" value="MerR_1"/>
    <property type="match status" value="1"/>
</dbReference>
<dbReference type="PANTHER" id="PTHR30204:SF93">
    <property type="entry name" value="HTH MERR-TYPE DOMAIN-CONTAINING PROTEIN"/>
    <property type="match status" value="1"/>
</dbReference>
<dbReference type="PRINTS" id="PR00040">
    <property type="entry name" value="HTHMERR"/>
</dbReference>
<dbReference type="EMBL" id="PYGA01000004">
    <property type="protein sequence ID" value="PSK99053.1"/>
    <property type="molecule type" value="Genomic_DNA"/>
</dbReference>
<dbReference type="InterPro" id="IPR009061">
    <property type="entry name" value="DNA-bd_dom_put_sf"/>
</dbReference>
<evidence type="ECO:0000313" key="3">
    <source>
        <dbReference type="EMBL" id="PSK99053.1"/>
    </source>
</evidence>
<evidence type="ECO:0000259" key="2">
    <source>
        <dbReference type="PROSITE" id="PS50937"/>
    </source>
</evidence>
<dbReference type="OrthoDB" id="9809391at2"/>
<dbReference type="CDD" id="cd00592">
    <property type="entry name" value="HTH_MerR-like"/>
    <property type="match status" value="1"/>
</dbReference>
<reference evidence="3 4" key="1">
    <citation type="submission" date="2018-03" db="EMBL/GenBank/DDBJ databases">
        <title>Genomic Encyclopedia of Archaeal and Bacterial Type Strains, Phase II (KMG-II): from individual species to whole genera.</title>
        <authorList>
            <person name="Goeker M."/>
        </authorList>
    </citation>
    <scope>NUCLEOTIDE SEQUENCE [LARGE SCALE GENOMIC DNA]</scope>
    <source>
        <strain evidence="3 4">DSM 45312</strain>
    </source>
</reference>
<protein>
    <submittedName>
        <fullName evidence="3">DNA-binding transcriptional MerR regulator</fullName>
    </submittedName>
</protein>
<dbReference type="SUPFAM" id="SSF46955">
    <property type="entry name" value="Putative DNA-binding domain"/>
    <property type="match status" value="1"/>
</dbReference>
<dbReference type="InterPro" id="IPR047057">
    <property type="entry name" value="MerR_fam"/>
</dbReference>
<dbReference type="Gene3D" id="1.10.1660.10">
    <property type="match status" value="1"/>
</dbReference>
<evidence type="ECO:0000256" key="1">
    <source>
        <dbReference type="ARBA" id="ARBA00023125"/>
    </source>
</evidence>
<comment type="caution">
    <text evidence="3">The sequence shown here is derived from an EMBL/GenBank/DDBJ whole genome shotgun (WGS) entry which is preliminary data.</text>
</comment>
<dbReference type="SMART" id="SM00422">
    <property type="entry name" value="HTH_MERR"/>
    <property type="match status" value="1"/>
</dbReference>
<dbReference type="InterPro" id="IPR000551">
    <property type="entry name" value="MerR-type_HTH_dom"/>
</dbReference>
<evidence type="ECO:0000313" key="4">
    <source>
        <dbReference type="Proteomes" id="UP000240542"/>
    </source>
</evidence>
<dbReference type="GO" id="GO:0003700">
    <property type="term" value="F:DNA-binding transcription factor activity"/>
    <property type="evidence" value="ECO:0007669"/>
    <property type="project" value="InterPro"/>
</dbReference>
<keyword evidence="1 3" id="KW-0238">DNA-binding</keyword>
<dbReference type="RefSeq" id="WP_106582362.1">
    <property type="nucleotide sequence ID" value="NZ_PYGA01000004.1"/>
</dbReference>
<name>A0A2P8DPD3_9ACTN</name>